<name>A0ACA9Y3W3_9ASCO</name>
<keyword evidence="2" id="KW-1185">Reference proteome</keyword>
<evidence type="ECO:0000313" key="2">
    <source>
        <dbReference type="Proteomes" id="UP001152531"/>
    </source>
</evidence>
<protein>
    <submittedName>
        <fullName evidence="1">Uncharacterized protein</fullName>
    </submittedName>
</protein>
<organism evidence="1 2">
    <name type="scientific">[Candida] jaroonii</name>
    <dbReference type="NCBI Taxonomy" id="467808"/>
    <lineage>
        <taxon>Eukaryota</taxon>
        <taxon>Fungi</taxon>
        <taxon>Dikarya</taxon>
        <taxon>Ascomycota</taxon>
        <taxon>Saccharomycotina</taxon>
        <taxon>Pichiomycetes</taxon>
        <taxon>Debaryomycetaceae</taxon>
        <taxon>Yamadazyma</taxon>
    </lineage>
</organism>
<gene>
    <name evidence="1" type="ORF">CLIB1444_02S13322</name>
</gene>
<dbReference type="EMBL" id="CALSDN010000002">
    <property type="protein sequence ID" value="CAH6719646.1"/>
    <property type="molecule type" value="Genomic_DNA"/>
</dbReference>
<comment type="caution">
    <text evidence="1">The sequence shown here is derived from an EMBL/GenBank/DDBJ whole genome shotgun (WGS) entry which is preliminary data.</text>
</comment>
<dbReference type="Proteomes" id="UP001152531">
    <property type="component" value="Unassembled WGS sequence"/>
</dbReference>
<sequence length="122" mass="13600">MMRVSKRYLVSPGIKRPQIVKTTQTSHKVDGPVAARSLMNGLKGQPVFPKGNVSINFKRQFSNMSAWFMTFGGMMMAWPWLAKHGSNFVHSVPGQTPAVYFDHGEAVVNTPNKVHLDKPSDE</sequence>
<reference evidence="1" key="1">
    <citation type="submission" date="2022-06" db="EMBL/GenBank/DDBJ databases">
        <authorList>
            <person name="Legras J.-L."/>
            <person name="Devillers H."/>
            <person name="Grondin C."/>
        </authorList>
    </citation>
    <scope>NUCLEOTIDE SEQUENCE</scope>
    <source>
        <strain evidence="1">CLIB 1444</strain>
    </source>
</reference>
<proteinExistence type="predicted"/>
<accession>A0ACA9Y3W3</accession>
<evidence type="ECO:0000313" key="1">
    <source>
        <dbReference type="EMBL" id="CAH6719646.1"/>
    </source>
</evidence>